<accession>A0ABV5J6K3</accession>
<dbReference type="InterPro" id="IPR050320">
    <property type="entry name" value="N5-glutamine_MTase"/>
</dbReference>
<protein>
    <recommendedName>
        <fullName evidence="1">peptide chain release factor N(5)-glutamine methyltransferase</fullName>
        <ecNumber evidence="1">2.1.1.297</ecNumber>
    </recommendedName>
</protein>
<keyword evidence="3 8" id="KW-0808">Transferase</keyword>
<evidence type="ECO:0000259" key="6">
    <source>
        <dbReference type="Pfam" id="PF05175"/>
    </source>
</evidence>
<evidence type="ECO:0000256" key="5">
    <source>
        <dbReference type="ARBA" id="ARBA00048391"/>
    </source>
</evidence>
<dbReference type="GO" id="GO:0102559">
    <property type="term" value="F:peptide chain release factor N(5)-glutamine methyltransferase activity"/>
    <property type="evidence" value="ECO:0007669"/>
    <property type="project" value="UniProtKB-EC"/>
</dbReference>
<dbReference type="InterPro" id="IPR002052">
    <property type="entry name" value="DNA_methylase_N6_adenine_CS"/>
</dbReference>
<dbReference type="Pfam" id="PF17827">
    <property type="entry name" value="PrmC_N"/>
    <property type="match status" value="1"/>
</dbReference>
<dbReference type="SUPFAM" id="SSF53335">
    <property type="entry name" value="S-adenosyl-L-methionine-dependent methyltransferases"/>
    <property type="match status" value="1"/>
</dbReference>
<dbReference type="NCBIfam" id="TIGR00536">
    <property type="entry name" value="hemK_fam"/>
    <property type="match status" value="1"/>
</dbReference>
<name>A0ABV5J6K3_9BACT</name>
<keyword evidence="2 8" id="KW-0489">Methyltransferase</keyword>
<dbReference type="NCBIfam" id="TIGR03534">
    <property type="entry name" value="RF_mod_PrmC"/>
    <property type="match status" value="1"/>
</dbReference>
<dbReference type="GO" id="GO:0032259">
    <property type="term" value="P:methylation"/>
    <property type="evidence" value="ECO:0007669"/>
    <property type="project" value="UniProtKB-KW"/>
</dbReference>
<dbReference type="InterPro" id="IPR040758">
    <property type="entry name" value="PrmC_N"/>
</dbReference>
<dbReference type="InterPro" id="IPR019874">
    <property type="entry name" value="RF_methyltr_PrmC"/>
</dbReference>
<dbReference type="Proteomes" id="UP001589654">
    <property type="component" value="Unassembled WGS sequence"/>
</dbReference>
<dbReference type="Gene3D" id="1.10.8.10">
    <property type="entry name" value="DNA helicase RuvA subunit, C-terminal domain"/>
    <property type="match status" value="1"/>
</dbReference>
<dbReference type="RefSeq" id="WP_290247703.1">
    <property type="nucleotide sequence ID" value="NZ_JAUFQT010000001.1"/>
</dbReference>
<evidence type="ECO:0000313" key="9">
    <source>
        <dbReference type="Proteomes" id="UP001589654"/>
    </source>
</evidence>
<sequence length="279" mass="32113">MIAIRKLYQDLLTRVQKKYPKPEAQQLVFWLLEHYLDISRADIIRDKSIGPYPEELEEGVKALEEGKPIQYIIGWAPFYGREFQVEPGVLIPRNETEELVHLIIRENPEKGLKILDIGTGSGCIPITLFLEMQQPVVHALDVSPDALKIARANAEDLQAQVEFHQKDILKDKIPLRNLDILVSNPPYVRELEKAWMHSNVLEHEPGLALFVSDDDPLVFYKTIAQKGLKSLKPKGKLYFEINEALGKELEKLLEQLKYQNIRLHQDLKGKDRIISAIRN</sequence>
<dbReference type="EMBL" id="JBHMEW010000061">
    <property type="protein sequence ID" value="MFB9212431.1"/>
    <property type="molecule type" value="Genomic_DNA"/>
</dbReference>
<organism evidence="8 9">
    <name type="scientific">Echinicola jeungdonensis</name>
    <dbReference type="NCBI Taxonomy" id="709343"/>
    <lineage>
        <taxon>Bacteria</taxon>
        <taxon>Pseudomonadati</taxon>
        <taxon>Bacteroidota</taxon>
        <taxon>Cytophagia</taxon>
        <taxon>Cytophagales</taxon>
        <taxon>Cyclobacteriaceae</taxon>
        <taxon>Echinicola</taxon>
    </lineage>
</organism>
<feature type="domain" description="Release factor glutamine methyltransferase N-terminal" evidence="7">
    <location>
        <begin position="22"/>
        <end position="74"/>
    </location>
</feature>
<proteinExistence type="predicted"/>
<evidence type="ECO:0000256" key="1">
    <source>
        <dbReference type="ARBA" id="ARBA00012771"/>
    </source>
</evidence>
<dbReference type="PROSITE" id="PS00092">
    <property type="entry name" value="N6_MTASE"/>
    <property type="match status" value="1"/>
</dbReference>
<dbReference type="Pfam" id="PF05175">
    <property type="entry name" value="MTS"/>
    <property type="match status" value="1"/>
</dbReference>
<comment type="caution">
    <text evidence="8">The sequence shown here is derived from an EMBL/GenBank/DDBJ whole genome shotgun (WGS) entry which is preliminary data.</text>
</comment>
<reference evidence="8 9" key="1">
    <citation type="submission" date="2024-09" db="EMBL/GenBank/DDBJ databases">
        <authorList>
            <person name="Sun Q."/>
            <person name="Mori K."/>
        </authorList>
    </citation>
    <scope>NUCLEOTIDE SEQUENCE [LARGE SCALE GENOMIC DNA]</scope>
    <source>
        <strain evidence="8 9">CECT 7682</strain>
    </source>
</reference>
<evidence type="ECO:0000259" key="7">
    <source>
        <dbReference type="Pfam" id="PF17827"/>
    </source>
</evidence>
<keyword evidence="9" id="KW-1185">Reference proteome</keyword>
<evidence type="ECO:0000256" key="4">
    <source>
        <dbReference type="ARBA" id="ARBA00022691"/>
    </source>
</evidence>
<dbReference type="EC" id="2.1.1.297" evidence="1"/>
<evidence type="ECO:0000256" key="3">
    <source>
        <dbReference type="ARBA" id="ARBA00022679"/>
    </source>
</evidence>
<comment type="catalytic activity">
    <reaction evidence="5">
        <text>L-glutaminyl-[peptide chain release factor] + S-adenosyl-L-methionine = N(5)-methyl-L-glutaminyl-[peptide chain release factor] + S-adenosyl-L-homocysteine + H(+)</text>
        <dbReference type="Rhea" id="RHEA:42896"/>
        <dbReference type="Rhea" id="RHEA-COMP:10271"/>
        <dbReference type="Rhea" id="RHEA-COMP:10272"/>
        <dbReference type="ChEBI" id="CHEBI:15378"/>
        <dbReference type="ChEBI" id="CHEBI:30011"/>
        <dbReference type="ChEBI" id="CHEBI:57856"/>
        <dbReference type="ChEBI" id="CHEBI:59789"/>
        <dbReference type="ChEBI" id="CHEBI:61891"/>
        <dbReference type="EC" id="2.1.1.297"/>
    </reaction>
</comment>
<dbReference type="InterPro" id="IPR029063">
    <property type="entry name" value="SAM-dependent_MTases_sf"/>
</dbReference>
<evidence type="ECO:0000256" key="2">
    <source>
        <dbReference type="ARBA" id="ARBA00022603"/>
    </source>
</evidence>
<dbReference type="PANTHER" id="PTHR18895">
    <property type="entry name" value="HEMK METHYLTRANSFERASE"/>
    <property type="match status" value="1"/>
</dbReference>
<gene>
    <name evidence="8" type="primary">prmC</name>
    <name evidence="8" type="ORF">ACFFUR_11495</name>
</gene>
<evidence type="ECO:0000313" key="8">
    <source>
        <dbReference type="EMBL" id="MFB9212431.1"/>
    </source>
</evidence>
<dbReference type="InterPro" id="IPR004556">
    <property type="entry name" value="HemK-like"/>
</dbReference>
<dbReference type="InterPro" id="IPR007848">
    <property type="entry name" value="Small_mtfrase_dom"/>
</dbReference>
<feature type="domain" description="Methyltransferase small" evidence="6">
    <location>
        <begin position="110"/>
        <end position="192"/>
    </location>
</feature>
<keyword evidence="4" id="KW-0949">S-adenosyl-L-methionine</keyword>
<dbReference type="CDD" id="cd02440">
    <property type="entry name" value="AdoMet_MTases"/>
    <property type="match status" value="1"/>
</dbReference>
<dbReference type="Gene3D" id="3.40.50.150">
    <property type="entry name" value="Vaccinia Virus protein VP39"/>
    <property type="match status" value="1"/>
</dbReference>
<dbReference type="PANTHER" id="PTHR18895:SF74">
    <property type="entry name" value="MTRF1L RELEASE FACTOR GLUTAMINE METHYLTRANSFERASE"/>
    <property type="match status" value="1"/>
</dbReference>